<dbReference type="NCBIfam" id="TIGR03619">
    <property type="entry name" value="F420_Rv2161c"/>
    <property type="match status" value="1"/>
</dbReference>
<organism evidence="6">
    <name type="scientific">marine metagenome</name>
    <dbReference type="NCBI Taxonomy" id="408172"/>
    <lineage>
        <taxon>unclassified sequences</taxon>
        <taxon>metagenomes</taxon>
        <taxon>ecological metagenomes</taxon>
    </lineage>
</organism>
<keyword evidence="2" id="KW-0288">FMN</keyword>
<evidence type="ECO:0000256" key="2">
    <source>
        <dbReference type="ARBA" id="ARBA00022643"/>
    </source>
</evidence>
<protein>
    <recommendedName>
        <fullName evidence="5">Luciferase-like domain-containing protein</fullName>
    </recommendedName>
</protein>
<dbReference type="AlphaFoldDB" id="A0A382RTT8"/>
<sequence>MVPPGDLDGLVEMARAAERAGMDAVMLGDHVCLGPSAGALGRPENPRSYAAPGKQDPATEWPSPIVMAAAIAASTSRIRIVLAALITPLRNPIVLAKDLATLDRLSAGRLVVQPTVSWARDEYQAVGVAFESRGRILDDGLAAMKVLWRGAPASYEGEYFSFDAVYSKPSPVDPGGPALWFGGQSVHPPLLQRLVAHGSGFHPFGSPSRADLEALEAGLRRAGRSPDDLEMIGGTRATFDG</sequence>
<evidence type="ECO:0000256" key="4">
    <source>
        <dbReference type="ARBA" id="ARBA00023033"/>
    </source>
</evidence>
<keyword evidence="1" id="KW-0285">Flavoprotein</keyword>
<feature type="domain" description="Luciferase-like" evidence="5">
    <location>
        <begin position="6"/>
        <end position="232"/>
    </location>
</feature>
<dbReference type="Pfam" id="PF00296">
    <property type="entry name" value="Bac_luciferase"/>
    <property type="match status" value="1"/>
</dbReference>
<dbReference type="SUPFAM" id="SSF51679">
    <property type="entry name" value="Bacterial luciferase-like"/>
    <property type="match status" value="1"/>
</dbReference>
<evidence type="ECO:0000259" key="5">
    <source>
        <dbReference type="Pfam" id="PF00296"/>
    </source>
</evidence>
<dbReference type="PANTHER" id="PTHR42847">
    <property type="entry name" value="ALKANESULFONATE MONOOXYGENASE"/>
    <property type="match status" value="1"/>
</dbReference>
<dbReference type="GO" id="GO:0008726">
    <property type="term" value="F:alkanesulfonate monooxygenase activity"/>
    <property type="evidence" value="ECO:0007669"/>
    <property type="project" value="TreeGrafter"/>
</dbReference>
<dbReference type="GO" id="GO:0046306">
    <property type="term" value="P:alkanesulfonate catabolic process"/>
    <property type="evidence" value="ECO:0007669"/>
    <property type="project" value="TreeGrafter"/>
</dbReference>
<evidence type="ECO:0000256" key="3">
    <source>
        <dbReference type="ARBA" id="ARBA00023002"/>
    </source>
</evidence>
<accession>A0A382RTT8</accession>
<dbReference type="InterPro" id="IPR050172">
    <property type="entry name" value="SsuD_RutA_monooxygenase"/>
</dbReference>
<dbReference type="InterPro" id="IPR019921">
    <property type="entry name" value="Lucif-like_OxRdtase_Rv2161c"/>
</dbReference>
<evidence type="ECO:0000313" key="6">
    <source>
        <dbReference type="EMBL" id="SVD00702.1"/>
    </source>
</evidence>
<feature type="non-terminal residue" evidence="6">
    <location>
        <position position="241"/>
    </location>
</feature>
<dbReference type="Gene3D" id="3.20.20.30">
    <property type="entry name" value="Luciferase-like domain"/>
    <property type="match status" value="1"/>
</dbReference>
<proteinExistence type="predicted"/>
<name>A0A382RTT8_9ZZZZ</name>
<gene>
    <name evidence="6" type="ORF">METZ01_LOCUS353556</name>
</gene>
<dbReference type="EMBL" id="UINC01123914">
    <property type="protein sequence ID" value="SVD00702.1"/>
    <property type="molecule type" value="Genomic_DNA"/>
</dbReference>
<keyword evidence="3" id="KW-0560">Oxidoreductase</keyword>
<keyword evidence="4" id="KW-0503">Monooxygenase</keyword>
<evidence type="ECO:0000256" key="1">
    <source>
        <dbReference type="ARBA" id="ARBA00022630"/>
    </source>
</evidence>
<dbReference type="PANTHER" id="PTHR42847:SF4">
    <property type="entry name" value="ALKANESULFONATE MONOOXYGENASE-RELATED"/>
    <property type="match status" value="1"/>
</dbReference>
<dbReference type="InterPro" id="IPR036661">
    <property type="entry name" value="Luciferase-like_sf"/>
</dbReference>
<dbReference type="InterPro" id="IPR011251">
    <property type="entry name" value="Luciferase-like_dom"/>
</dbReference>
<reference evidence="6" key="1">
    <citation type="submission" date="2018-05" db="EMBL/GenBank/DDBJ databases">
        <authorList>
            <person name="Lanie J.A."/>
            <person name="Ng W.-L."/>
            <person name="Kazmierczak K.M."/>
            <person name="Andrzejewski T.M."/>
            <person name="Davidsen T.M."/>
            <person name="Wayne K.J."/>
            <person name="Tettelin H."/>
            <person name="Glass J.I."/>
            <person name="Rusch D."/>
            <person name="Podicherti R."/>
            <person name="Tsui H.-C.T."/>
            <person name="Winkler M.E."/>
        </authorList>
    </citation>
    <scope>NUCLEOTIDE SEQUENCE</scope>
</reference>